<dbReference type="PROSITE" id="PS51332">
    <property type="entry name" value="B12_BINDING"/>
    <property type="match status" value="1"/>
</dbReference>
<accession>A0A2T0TH85</accession>
<reference evidence="2 3" key="1">
    <citation type="submission" date="2018-03" db="EMBL/GenBank/DDBJ databases">
        <title>Genomic Encyclopedia of Archaeal and Bacterial Type Strains, Phase II (KMG-II): from individual species to whole genera.</title>
        <authorList>
            <person name="Goeker M."/>
        </authorList>
    </citation>
    <scope>NUCLEOTIDE SEQUENCE [LARGE SCALE GENOMIC DNA]</scope>
    <source>
        <strain evidence="2 3">DSM 44720</strain>
    </source>
</reference>
<dbReference type="Proteomes" id="UP000239494">
    <property type="component" value="Unassembled WGS sequence"/>
</dbReference>
<gene>
    <name evidence="2" type="ORF">CLV43_102540</name>
</gene>
<evidence type="ECO:0000313" key="2">
    <source>
        <dbReference type="EMBL" id="PRY44975.1"/>
    </source>
</evidence>
<dbReference type="Gene3D" id="3.40.50.280">
    <property type="entry name" value="Cobalamin-binding domain"/>
    <property type="match status" value="1"/>
</dbReference>
<proteinExistence type="predicted"/>
<dbReference type="Pfam" id="PF02607">
    <property type="entry name" value="B12-binding_2"/>
    <property type="match status" value="1"/>
</dbReference>
<dbReference type="InterPro" id="IPR003759">
    <property type="entry name" value="Cbl-bd_cap"/>
</dbReference>
<dbReference type="InterPro" id="IPR006158">
    <property type="entry name" value="Cobalamin-bd"/>
</dbReference>
<dbReference type="OrthoDB" id="3782345at2"/>
<dbReference type="EMBL" id="PVTF01000002">
    <property type="protein sequence ID" value="PRY44975.1"/>
    <property type="molecule type" value="Genomic_DNA"/>
</dbReference>
<feature type="domain" description="B12-binding" evidence="1">
    <location>
        <begin position="91"/>
        <end position="216"/>
    </location>
</feature>
<dbReference type="InterPro" id="IPR036724">
    <property type="entry name" value="Cobalamin-bd_sf"/>
</dbReference>
<dbReference type="AlphaFoldDB" id="A0A2T0TH85"/>
<comment type="caution">
    <text evidence="2">The sequence shown here is derived from an EMBL/GenBank/DDBJ whole genome shotgun (WGS) entry which is preliminary data.</text>
</comment>
<dbReference type="GO" id="GO:0031419">
    <property type="term" value="F:cobalamin binding"/>
    <property type="evidence" value="ECO:0007669"/>
    <property type="project" value="InterPro"/>
</dbReference>
<evidence type="ECO:0000259" key="1">
    <source>
        <dbReference type="PROSITE" id="PS51332"/>
    </source>
</evidence>
<keyword evidence="3" id="KW-1185">Reference proteome</keyword>
<protein>
    <submittedName>
        <fullName evidence="2">Methanogenic corrinoid protein MtbC1</fullName>
    </submittedName>
</protein>
<dbReference type="InterPro" id="IPR036594">
    <property type="entry name" value="Meth_synthase_dom"/>
</dbReference>
<name>A0A2T0TH85_9PSEU</name>
<dbReference type="GO" id="GO:0046872">
    <property type="term" value="F:metal ion binding"/>
    <property type="evidence" value="ECO:0007669"/>
    <property type="project" value="InterPro"/>
</dbReference>
<organism evidence="2 3">
    <name type="scientific">Umezawaea tangerina</name>
    <dbReference type="NCBI Taxonomy" id="84725"/>
    <lineage>
        <taxon>Bacteria</taxon>
        <taxon>Bacillati</taxon>
        <taxon>Actinomycetota</taxon>
        <taxon>Actinomycetes</taxon>
        <taxon>Pseudonocardiales</taxon>
        <taxon>Pseudonocardiaceae</taxon>
        <taxon>Umezawaea</taxon>
    </lineage>
</organism>
<dbReference type="SUPFAM" id="SSF52242">
    <property type="entry name" value="Cobalamin (vitamin B12)-binding domain"/>
    <property type="match status" value="1"/>
</dbReference>
<dbReference type="Gene3D" id="1.10.1240.10">
    <property type="entry name" value="Methionine synthase domain"/>
    <property type="match status" value="1"/>
</dbReference>
<dbReference type="Pfam" id="PF02310">
    <property type="entry name" value="B12-binding"/>
    <property type="match status" value="1"/>
</dbReference>
<evidence type="ECO:0000313" key="3">
    <source>
        <dbReference type="Proteomes" id="UP000239494"/>
    </source>
</evidence>
<dbReference type="RefSeq" id="WP_146174695.1">
    <property type="nucleotide sequence ID" value="NZ_PVTF01000002.1"/>
</dbReference>
<sequence>MTALSGAAAAYDDALVAGDAAGAVALVQGLVAEGADPLAVLVEVIGACQRAVGDRWECGRWTVGQEHAATAVAISATGVVARLADHVPVTKGRVVVACAQREWHTLSAMIVSTAMRLLGWDTVTLGAGTAPARLAHCLDNARVDVTAISCTVLGALPAARRLIEVSTAAGIPTLVGGAAFGADARRALALGATAWASDVYSAEALLDSLAGTVPKAVVPAGRRVAEQSAIELRHHGLVEAVKGRWSATATHTASDVGDRDRFSTACDGVLRQALHSVGATLLTGDVRSIPVTAAWVDRVLTARGAKTRQTAELGGLLADALHEFPAARDLVVRHWAEDLVLNGGCAQ</sequence>